<dbReference type="SUPFAM" id="SSF54523">
    <property type="entry name" value="Pili subunits"/>
    <property type="match status" value="1"/>
</dbReference>
<evidence type="ECO:0000256" key="1">
    <source>
        <dbReference type="SAM" id="Phobius"/>
    </source>
</evidence>
<dbReference type="Gene3D" id="3.30.700.10">
    <property type="entry name" value="Glycoprotein, Type 4 Pilin"/>
    <property type="match status" value="1"/>
</dbReference>
<dbReference type="Proteomes" id="UP000234420">
    <property type="component" value="Unassembled WGS sequence"/>
</dbReference>
<protein>
    <submittedName>
        <fullName evidence="2">MSHA biogenesis protein MshA</fullName>
    </submittedName>
</protein>
<keyword evidence="3" id="KW-1185">Reference proteome</keyword>
<sequence>MKKNGFTLIELVVVIVILGILAVVAAPKFMNLQVDARNAALKGLKGAIASGLGIGYAKMTIAGLENLPYVSNKSPYMEIPAQDLPFSGCELHNGTKSCTFINGYPDGDSTSLELLVANLTNDNDWKIIRQSNPQSLSRTIKITFSKYVTPKTTFDNLKNCYVLYTPPISTEASYTLNLIKCS</sequence>
<dbReference type="Pfam" id="PF07963">
    <property type="entry name" value="N_methyl"/>
    <property type="match status" value="1"/>
</dbReference>
<evidence type="ECO:0000313" key="3">
    <source>
        <dbReference type="Proteomes" id="UP000234420"/>
    </source>
</evidence>
<dbReference type="EMBL" id="NPIB01000024">
    <property type="protein sequence ID" value="PLC56805.1"/>
    <property type="molecule type" value="Genomic_DNA"/>
</dbReference>
<proteinExistence type="predicted"/>
<reference evidence="2 3" key="1">
    <citation type="journal article" date="2018" name="Syst. Appl. Microbiol.">
        <title>Photobacterium carnosum sp. nov., isolated from spoiled modified atmosphere packaged poultry meat.</title>
        <authorList>
            <person name="Hilgarth M."/>
            <person name="Fuertes S."/>
            <person name="Ehrmann M."/>
            <person name="Vogel R.F."/>
        </authorList>
    </citation>
    <scope>NUCLEOTIDE SEQUENCE [LARGE SCALE GENOMIC DNA]</scope>
    <source>
        <strain evidence="2 3">TMW 2.2021</strain>
    </source>
</reference>
<gene>
    <name evidence="2" type="ORF">CIK00_16580</name>
</gene>
<dbReference type="AlphaFoldDB" id="A0A2N4UP70"/>
<dbReference type="InterPro" id="IPR012902">
    <property type="entry name" value="N_methyl_site"/>
</dbReference>
<dbReference type="RefSeq" id="WP_101769773.1">
    <property type="nucleotide sequence ID" value="NZ_BPPU01000002.1"/>
</dbReference>
<keyword evidence="1" id="KW-0812">Transmembrane</keyword>
<keyword evidence="1" id="KW-0472">Membrane</keyword>
<dbReference type="NCBIfam" id="TIGR02532">
    <property type="entry name" value="IV_pilin_GFxxxE"/>
    <property type="match status" value="1"/>
</dbReference>
<keyword evidence="1" id="KW-1133">Transmembrane helix</keyword>
<feature type="transmembrane region" description="Helical" evidence="1">
    <location>
        <begin position="6"/>
        <end position="27"/>
    </location>
</feature>
<name>A0A2N4UP70_9GAMM</name>
<evidence type="ECO:0000313" key="2">
    <source>
        <dbReference type="EMBL" id="PLC56805.1"/>
    </source>
</evidence>
<organism evidence="2 3">
    <name type="scientific">Photobacterium carnosum</name>
    <dbReference type="NCBI Taxonomy" id="2023717"/>
    <lineage>
        <taxon>Bacteria</taxon>
        <taxon>Pseudomonadati</taxon>
        <taxon>Pseudomonadota</taxon>
        <taxon>Gammaproteobacteria</taxon>
        <taxon>Vibrionales</taxon>
        <taxon>Vibrionaceae</taxon>
        <taxon>Photobacterium</taxon>
    </lineage>
</organism>
<dbReference type="InterPro" id="IPR045584">
    <property type="entry name" value="Pilin-like"/>
</dbReference>
<comment type="caution">
    <text evidence="2">The sequence shown here is derived from an EMBL/GenBank/DDBJ whole genome shotgun (WGS) entry which is preliminary data.</text>
</comment>
<accession>A0A2N4UP70</accession>